<dbReference type="InterPro" id="IPR041662">
    <property type="entry name" value="SusD-like_2"/>
</dbReference>
<protein>
    <submittedName>
        <fullName evidence="2">SusD/RagB family nutrient-binding outer membrane lipoprotein</fullName>
    </submittedName>
</protein>
<dbReference type="SUPFAM" id="SSF48452">
    <property type="entry name" value="TPR-like"/>
    <property type="match status" value="1"/>
</dbReference>
<accession>A0ABV1RYD4</accession>
<proteinExistence type="predicted"/>
<reference evidence="2 3" key="1">
    <citation type="submission" date="2024-06" db="EMBL/GenBank/DDBJ databases">
        <title>Pontibacter populi HYL7-15.</title>
        <authorList>
            <person name="Kim M.K."/>
        </authorList>
    </citation>
    <scope>NUCLEOTIDE SEQUENCE [LARGE SCALE GENOMIC DNA]</scope>
    <source>
        <strain evidence="2 3">HYL7-15</strain>
    </source>
</reference>
<evidence type="ECO:0000313" key="2">
    <source>
        <dbReference type="EMBL" id="MER2999424.1"/>
    </source>
</evidence>
<dbReference type="EMBL" id="JBEOKT010000023">
    <property type="protein sequence ID" value="MER2999424.1"/>
    <property type="molecule type" value="Genomic_DNA"/>
</dbReference>
<evidence type="ECO:0000256" key="1">
    <source>
        <dbReference type="SAM" id="SignalP"/>
    </source>
</evidence>
<evidence type="ECO:0000313" key="3">
    <source>
        <dbReference type="Proteomes" id="UP001476807"/>
    </source>
</evidence>
<feature type="signal peptide" evidence="1">
    <location>
        <begin position="1"/>
        <end position="18"/>
    </location>
</feature>
<dbReference type="RefSeq" id="WP_350414211.1">
    <property type="nucleotide sequence ID" value="NZ_JBEOKT010000023.1"/>
</dbReference>
<gene>
    <name evidence="2" type="ORF">ABS362_17865</name>
</gene>
<keyword evidence="3" id="KW-1185">Reference proteome</keyword>
<name>A0ABV1RYD4_9BACT</name>
<keyword evidence="2" id="KW-0449">Lipoprotein</keyword>
<dbReference type="InterPro" id="IPR011990">
    <property type="entry name" value="TPR-like_helical_dom_sf"/>
</dbReference>
<comment type="caution">
    <text evidence="2">The sequence shown here is derived from an EMBL/GenBank/DDBJ whole genome shotgun (WGS) entry which is preliminary data.</text>
</comment>
<organism evidence="2 3">
    <name type="scientific">Pontibacter populi</name>
    <dbReference type="NCBI Taxonomy" id="890055"/>
    <lineage>
        <taxon>Bacteria</taxon>
        <taxon>Pseudomonadati</taxon>
        <taxon>Bacteroidota</taxon>
        <taxon>Cytophagia</taxon>
        <taxon>Cytophagales</taxon>
        <taxon>Hymenobacteraceae</taxon>
        <taxon>Pontibacter</taxon>
    </lineage>
</organism>
<feature type="chain" id="PRO_5046710715" evidence="1">
    <location>
        <begin position="19"/>
        <end position="479"/>
    </location>
</feature>
<keyword evidence="1" id="KW-0732">Signal</keyword>
<dbReference type="Gene3D" id="1.25.40.390">
    <property type="match status" value="1"/>
</dbReference>
<dbReference type="PROSITE" id="PS51257">
    <property type="entry name" value="PROKAR_LIPOPROTEIN"/>
    <property type="match status" value="1"/>
</dbReference>
<sequence>MKKLIICLFSLVFMASCVDDLDEYNIDQKRATNVPAVTLFTGATKNLADVLTTPNVNVNNYRFYVQHWTSTQYLDEPRYNMTSRLIPQNIWNTLYRDVLNDLKEAKRLVNEDQTLAEGVKQNQLAQIEIMEVYAWSVLVNTFGDVPYTEALDPQNALPAYDDAQTVYNDILDRLDAAVAQLDSDAAGFGASGDILYGGSMTNWLKFGNSLKLKLGMVIADVNNARAKELAESATAADAGGVISSNAENAAFEYLSAPPNNNPISSNVKGPLSTREDYVAANTLVDVMNDLDDPRRQYYFTTVNGEFKGGVYGFPNTYTSFSTVSEKIADPTFEALLLDYAEVEFLLAEAVERGYNVGGTATEHYNAGITASITYWGGSATEALAYIAQPEVNYLTAPGDWRQKIGTQEWIALYNRGYDAWITWRRLDAPTLLPPVADLTVPTRLIYPVNEQTLNPDNNRSAATAIGGDESDVKLWWDVR</sequence>
<dbReference type="Pfam" id="PF12771">
    <property type="entry name" value="SusD-like_2"/>
    <property type="match status" value="1"/>
</dbReference>
<dbReference type="Proteomes" id="UP001476807">
    <property type="component" value="Unassembled WGS sequence"/>
</dbReference>